<keyword evidence="6 12" id="KW-0274">FAD</keyword>
<dbReference type="SUPFAM" id="SSF51730">
    <property type="entry name" value="FAD-linked oxidoreductase"/>
    <property type="match status" value="1"/>
</dbReference>
<evidence type="ECO:0000256" key="8">
    <source>
        <dbReference type="ARBA" id="ARBA00023027"/>
    </source>
</evidence>
<evidence type="ECO:0000313" key="14">
    <source>
        <dbReference type="Proteomes" id="UP000198741"/>
    </source>
</evidence>
<dbReference type="STRING" id="1090615.SAMN04515671_3379"/>
<keyword evidence="5 12" id="KW-0285">Flavoprotein</keyword>
<keyword evidence="4" id="KW-0028">Amino-acid biosynthesis</keyword>
<comment type="pathway">
    <text evidence="2 12">One-carbon metabolism; tetrahydrofolate interconversion.</text>
</comment>
<evidence type="ECO:0000256" key="1">
    <source>
        <dbReference type="ARBA" id="ARBA00001974"/>
    </source>
</evidence>
<comment type="catalytic activity">
    <reaction evidence="11">
        <text>(6S)-5-methyl-5,6,7,8-tetrahydrofolate + NAD(+) = (6R)-5,10-methylene-5,6,7,8-tetrahydrofolate + NADH + H(+)</text>
        <dbReference type="Rhea" id="RHEA:19821"/>
        <dbReference type="ChEBI" id="CHEBI:15378"/>
        <dbReference type="ChEBI" id="CHEBI:15636"/>
        <dbReference type="ChEBI" id="CHEBI:18608"/>
        <dbReference type="ChEBI" id="CHEBI:57540"/>
        <dbReference type="ChEBI" id="CHEBI:57945"/>
        <dbReference type="EC" id="1.5.1.54"/>
    </reaction>
    <physiologicalReaction direction="right-to-left" evidence="11">
        <dbReference type="Rhea" id="RHEA:19823"/>
    </physiologicalReaction>
</comment>
<comment type="cofactor">
    <cofactor evidence="1 12">
        <name>FAD</name>
        <dbReference type="ChEBI" id="CHEBI:57692"/>
    </cofactor>
</comment>
<dbReference type="Pfam" id="PF02219">
    <property type="entry name" value="MTHFR"/>
    <property type="match status" value="1"/>
</dbReference>
<reference evidence="13 14" key="1">
    <citation type="submission" date="2016-10" db="EMBL/GenBank/DDBJ databases">
        <authorList>
            <person name="de Groot N.N."/>
        </authorList>
    </citation>
    <scope>NUCLEOTIDE SEQUENCE [LARGE SCALE GENOMIC DNA]</scope>
    <source>
        <strain evidence="14">P4-7,KCTC 19426,CECT 7604</strain>
    </source>
</reference>
<evidence type="ECO:0000256" key="3">
    <source>
        <dbReference type="ARBA" id="ARBA00006743"/>
    </source>
</evidence>
<comment type="similarity">
    <text evidence="3 12">Belongs to the methylenetetrahydrofolate reductase family.</text>
</comment>
<dbReference type="GO" id="GO:0009086">
    <property type="term" value="P:methionine biosynthetic process"/>
    <property type="evidence" value="ECO:0007669"/>
    <property type="project" value="UniProtKB-KW"/>
</dbReference>
<dbReference type="GO" id="GO:0106312">
    <property type="term" value="F:methylenetetrahydrofolate reductase (NADH) activity"/>
    <property type="evidence" value="ECO:0007669"/>
    <property type="project" value="UniProtKB-EC"/>
</dbReference>
<dbReference type="NCBIfam" id="TIGR00676">
    <property type="entry name" value="fadh2"/>
    <property type="match status" value="1"/>
</dbReference>
<sequence>MPVCIADKLHRMVTVRERLAAPGPHFSVEFFPPRDDAEESTLWLAIRKLEPLRPAFVSVTYGAGGSRRDRTIRITERIAAETTLLPVAHLTAVGHSVAELRHVIGSYASVGVRNILALRGDPPGEDPSAEWIPHPQGLNYASDLVALTCSLGDFHVGVAAFPDMHPRSPDLESDTRYFAEKIAAGAEYAITQMLFSAQDYIGLRDRALAAGADVPILPGIMPVTSYARLMRIIELSGQRIPTDLAERLLAVQGDAAAGREIGMQHAIQMSHQLLAEGAPALHFYTFNRSKATLEVLAALGMAGTPDREPALQT</sequence>
<accession>A0A1H0R3E8</accession>
<evidence type="ECO:0000256" key="5">
    <source>
        <dbReference type="ARBA" id="ARBA00022630"/>
    </source>
</evidence>
<dbReference type="UniPathway" id="UPA00193"/>
<comment type="pathway">
    <text evidence="10">Amino-acid biosynthesis; L-methionine biosynthesis via de novo pathway.</text>
</comment>
<evidence type="ECO:0000256" key="4">
    <source>
        <dbReference type="ARBA" id="ARBA00022605"/>
    </source>
</evidence>
<dbReference type="PANTHER" id="PTHR45754">
    <property type="entry name" value="METHYLENETETRAHYDROFOLATE REDUCTASE"/>
    <property type="match status" value="1"/>
</dbReference>
<keyword evidence="9" id="KW-0486">Methionine biosynthesis</keyword>
<dbReference type="CDD" id="cd00537">
    <property type="entry name" value="MTHFR"/>
    <property type="match status" value="1"/>
</dbReference>
<dbReference type="EC" id="1.5.1.54" evidence="12"/>
<dbReference type="InterPro" id="IPR003171">
    <property type="entry name" value="Mehydrof_redctse-like"/>
</dbReference>
<dbReference type="PANTHER" id="PTHR45754:SF3">
    <property type="entry name" value="METHYLENETETRAHYDROFOLATE REDUCTASE (NADPH)"/>
    <property type="match status" value="1"/>
</dbReference>
<evidence type="ECO:0000256" key="6">
    <source>
        <dbReference type="ARBA" id="ARBA00022827"/>
    </source>
</evidence>
<keyword evidence="7 12" id="KW-0560">Oxidoreductase</keyword>
<dbReference type="Gene3D" id="3.20.20.220">
    <property type="match status" value="1"/>
</dbReference>
<evidence type="ECO:0000256" key="7">
    <source>
        <dbReference type="ARBA" id="ARBA00023002"/>
    </source>
</evidence>
<organism evidence="13 14">
    <name type="scientific">Nakamurella panacisegetis</name>
    <dbReference type="NCBI Taxonomy" id="1090615"/>
    <lineage>
        <taxon>Bacteria</taxon>
        <taxon>Bacillati</taxon>
        <taxon>Actinomycetota</taxon>
        <taxon>Actinomycetes</taxon>
        <taxon>Nakamurellales</taxon>
        <taxon>Nakamurellaceae</taxon>
        <taxon>Nakamurella</taxon>
    </lineage>
</organism>
<dbReference type="InterPro" id="IPR029041">
    <property type="entry name" value="FAD-linked_oxidoreductase-like"/>
</dbReference>
<proteinExistence type="inferred from homology"/>
<keyword evidence="14" id="KW-1185">Reference proteome</keyword>
<dbReference type="GO" id="GO:0071949">
    <property type="term" value="F:FAD binding"/>
    <property type="evidence" value="ECO:0007669"/>
    <property type="project" value="TreeGrafter"/>
</dbReference>
<gene>
    <name evidence="13" type="ORF">SAMN04515671_3379</name>
</gene>
<evidence type="ECO:0000256" key="11">
    <source>
        <dbReference type="ARBA" id="ARBA00048628"/>
    </source>
</evidence>
<evidence type="ECO:0000256" key="2">
    <source>
        <dbReference type="ARBA" id="ARBA00004777"/>
    </source>
</evidence>
<dbReference type="GO" id="GO:0035999">
    <property type="term" value="P:tetrahydrofolate interconversion"/>
    <property type="evidence" value="ECO:0007669"/>
    <property type="project" value="UniProtKB-UniPathway"/>
</dbReference>
<keyword evidence="8" id="KW-0520">NAD</keyword>
<protein>
    <recommendedName>
        <fullName evidence="12">Methylenetetrahydrofolate reductase</fullName>
        <ecNumber evidence="12">1.5.1.54</ecNumber>
    </recommendedName>
</protein>
<evidence type="ECO:0000313" key="13">
    <source>
        <dbReference type="EMBL" id="SDP24051.1"/>
    </source>
</evidence>
<evidence type="ECO:0000256" key="12">
    <source>
        <dbReference type="RuleBase" id="RU003862"/>
    </source>
</evidence>
<evidence type="ECO:0000256" key="10">
    <source>
        <dbReference type="ARBA" id="ARBA00034478"/>
    </source>
</evidence>
<dbReference type="EMBL" id="LT629710">
    <property type="protein sequence ID" value="SDP24051.1"/>
    <property type="molecule type" value="Genomic_DNA"/>
</dbReference>
<dbReference type="InterPro" id="IPR004620">
    <property type="entry name" value="MTHF_reductase_bac"/>
</dbReference>
<name>A0A1H0R3E8_9ACTN</name>
<dbReference type="AlphaFoldDB" id="A0A1H0R3E8"/>
<dbReference type="GO" id="GO:0005829">
    <property type="term" value="C:cytosol"/>
    <property type="evidence" value="ECO:0007669"/>
    <property type="project" value="InterPro"/>
</dbReference>
<dbReference type="Proteomes" id="UP000198741">
    <property type="component" value="Chromosome I"/>
</dbReference>
<evidence type="ECO:0000256" key="9">
    <source>
        <dbReference type="ARBA" id="ARBA00023167"/>
    </source>
</evidence>